<dbReference type="Gene3D" id="3.10.129.10">
    <property type="entry name" value="Hotdog Thioesterase"/>
    <property type="match status" value="1"/>
</dbReference>
<dbReference type="InterPro" id="IPR050563">
    <property type="entry name" value="4-hydroxybenzoyl-CoA_TE"/>
</dbReference>
<evidence type="ECO:0000313" key="1">
    <source>
        <dbReference type="EMBL" id="GAA5099606.1"/>
    </source>
</evidence>
<dbReference type="SUPFAM" id="SSF54637">
    <property type="entry name" value="Thioesterase/thiol ester dehydrase-isomerase"/>
    <property type="match status" value="1"/>
</dbReference>
<reference evidence="2" key="1">
    <citation type="journal article" date="2019" name="Int. J. Syst. Evol. Microbiol.">
        <title>The Global Catalogue of Microorganisms (GCM) 10K type strain sequencing project: providing services to taxonomists for standard genome sequencing and annotation.</title>
        <authorList>
            <consortium name="The Broad Institute Genomics Platform"/>
            <consortium name="The Broad Institute Genome Sequencing Center for Infectious Disease"/>
            <person name="Wu L."/>
            <person name="Ma J."/>
        </authorList>
    </citation>
    <scope>NUCLEOTIDE SEQUENCE [LARGE SCALE GENOMIC DNA]</scope>
    <source>
        <strain evidence="2">JCM 18959</strain>
    </source>
</reference>
<gene>
    <name evidence="1" type="ORF">GCM10025760_35950</name>
</gene>
<proteinExistence type="predicted"/>
<dbReference type="PANTHER" id="PTHR31793:SF24">
    <property type="entry name" value="LONG-CHAIN ACYL-COA THIOESTERASE FADM"/>
    <property type="match status" value="1"/>
</dbReference>
<accession>A0ABP9MP75</accession>
<evidence type="ECO:0000313" key="2">
    <source>
        <dbReference type="Proteomes" id="UP001501407"/>
    </source>
</evidence>
<organism evidence="1 2">
    <name type="scientific">Microbacterium yannicii</name>
    <dbReference type="NCBI Taxonomy" id="671622"/>
    <lineage>
        <taxon>Bacteria</taxon>
        <taxon>Bacillati</taxon>
        <taxon>Actinomycetota</taxon>
        <taxon>Actinomycetes</taxon>
        <taxon>Micrococcales</taxon>
        <taxon>Microbacteriaceae</taxon>
        <taxon>Microbacterium</taxon>
    </lineage>
</organism>
<dbReference type="Proteomes" id="UP001501407">
    <property type="component" value="Unassembled WGS sequence"/>
</dbReference>
<dbReference type="Pfam" id="PF13279">
    <property type="entry name" value="4HBT_2"/>
    <property type="match status" value="1"/>
</dbReference>
<sequence>MTDSGDTAATAAPRGRRLHVPIHLRWGDLDALGHVNNTSMLKLLEEARLRAFWRPEDGTDAAATAVFDMSVLEGGGSRATLVARQEIEYLRPVPYGQKPLDVQLWVGRIGGSSVEVCYEVFSPEGNDAQVLYARASAVVVLVDTASGRPTRWGAAERTAWAPFVGEPIVYAKRR</sequence>
<protein>
    <submittedName>
        <fullName evidence="1">Thioesterase family protein</fullName>
    </submittedName>
</protein>
<dbReference type="RefSeq" id="WP_194415250.1">
    <property type="nucleotide sequence ID" value="NZ_BAABKZ010000005.1"/>
</dbReference>
<dbReference type="InterPro" id="IPR029069">
    <property type="entry name" value="HotDog_dom_sf"/>
</dbReference>
<keyword evidence="2" id="KW-1185">Reference proteome</keyword>
<dbReference type="CDD" id="cd00586">
    <property type="entry name" value="4HBT"/>
    <property type="match status" value="1"/>
</dbReference>
<comment type="caution">
    <text evidence="1">The sequence shown here is derived from an EMBL/GenBank/DDBJ whole genome shotgun (WGS) entry which is preliminary data.</text>
</comment>
<name>A0ABP9MP75_9MICO</name>
<dbReference type="EMBL" id="BAABKZ010000005">
    <property type="protein sequence ID" value="GAA5099606.1"/>
    <property type="molecule type" value="Genomic_DNA"/>
</dbReference>
<dbReference type="PANTHER" id="PTHR31793">
    <property type="entry name" value="4-HYDROXYBENZOYL-COA THIOESTERASE FAMILY MEMBER"/>
    <property type="match status" value="1"/>
</dbReference>